<dbReference type="RefSeq" id="WP_111716840.1">
    <property type="nucleotide sequence ID" value="NZ_LR134316.1"/>
</dbReference>
<dbReference type="InterPro" id="IPR027417">
    <property type="entry name" value="P-loop_NTPase"/>
</dbReference>
<evidence type="ECO:0000256" key="2">
    <source>
        <dbReference type="ARBA" id="ARBA00003213"/>
    </source>
</evidence>
<dbReference type="InterPro" id="IPR018022">
    <property type="entry name" value="IPT"/>
</dbReference>
<keyword evidence="6 10" id="KW-0547">Nucleotide-binding</keyword>
<dbReference type="GO" id="GO:0005524">
    <property type="term" value="F:ATP binding"/>
    <property type="evidence" value="ECO:0007669"/>
    <property type="project" value="UniProtKB-UniRule"/>
</dbReference>
<dbReference type="EMBL" id="LS483361">
    <property type="protein sequence ID" value="SQF67207.1"/>
    <property type="molecule type" value="Genomic_DNA"/>
</dbReference>
<dbReference type="Proteomes" id="UP000249571">
    <property type="component" value="Chromosome 1"/>
</dbReference>
<evidence type="ECO:0000256" key="13">
    <source>
        <dbReference type="RuleBase" id="RU003785"/>
    </source>
</evidence>
<keyword evidence="7 10" id="KW-0067">ATP-binding</keyword>
<dbReference type="Pfam" id="PF01715">
    <property type="entry name" value="IPPT"/>
    <property type="match status" value="1"/>
</dbReference>
<gene>
    <name evidence="10 14" type="primary">miaA</name>
    <name evidence="14" type="ORF">NCTC6179_01396</name>
</gene>
<comment type="function">
    <text evidence="2 10 12">Catalyzes the transfer of a dimethylallyl group onto the adenine at position 37 in tRNAs that read codons beginning with uridine, leading to the formation of N6-(dimethylallyl)adenosine (i(6)A).</text>
</comment>
<accession>A0A9X8T025</accession>
<comment type="caution">
    <text evidence="10">Lacks conserved residue(s) required for the propagation of feature annotation.</text>
</comment>
<name>A0A9X8T025_STREQ</name>
<evidence type="ECO:0000256" key="9">
    <source>
        <dbReference type="ARBA" id="ARBA00049563"/>
    </source>
</evidence>
<dbReference type="NCBIfam" id="TIGR00174">
    <property type="entry name" value="miaA"/>
    <property type="match status" value="1"/>
</dbReference>
<evidence type="ECO:0000313" key="15">
    <source>
        <dbReference type="Proteomes" id="UP000249571"/>
    </source>
</evidence>
<keyword evidence="5 10" id="KW-0819">tRNA processing</keyword>
<feature type="site" description="Interaction with substrate tRNA" evidence="10">
    <location>
        <position position="128"/>
    </location>
</feature>
<evidence type="ECO:0000256" key="3">
    <source>
        <dbReference type="ARBA" id="ARBA00005842"/>
    </source>
</evidence>
<protein>
    <recommendedName>
        <fullName evidence="10">tRNA dimethylallyltransferase</fullName>
        <ecNumber evidence="10">2.5.1.75</ecNumber>
    </recommendedName>
    <alternativeName>
        <fullName evidence="10">Dimethylallyl diphosphate:tRNA dimethylallyltransferase</fullName>
        <shortName evidence="10">DMAPP:tRNA dimethylallyltransferase</shortName>
        <shortName evidence="10">DMATase</shortName>
    </alternativeName>
    <alternativeName>
        <fullName evidence="10">Isopentenyl-diphosphate:tRNA isopentenyltransferase</fullName>
        <shortName evidence="10">IPP transferase</shortName>
        <shortName evidence="10">IPPT</shortName>
        <shortName evidence="10">IPTase</shortName>
    </alternativeName>
</protein>
<feature type="region of interest" description="Interaction with substrate tRNA" evidence="10">
    <location>
        <begin position="36"/>
        <end position="39"/>
    </location>
</feature>
<comment type="catalytic activity">
    <reaction evidence="9 10 11">
        <text>adenosine(37) in tRNA + dimethylallyl diphosphate = N(6)-dimethylallyladenosine(37) in tRNA + diphosphate</text>
        <dbReference type="Rhea" id="RHEA:26482"/>
        <dbReference type="Rhea" id="RHEA-COMP:10162"/>
        <dbReference type="Rhea" id="RHEA-COMP:10375"/>
        <dbReference type="ChEBI" id="CHEBI:33019"/>
        <dbReference type="ChEBI" id="CHEBI:57623"/>
        <dbReference type="ChEBI" id="CHEBI:74411"/>
        <dbReference type="ChEBI" id="CHEBI:74415"/>
        <dbReference type="EC" id="2.5.1.75"/>
    </reaction>
</comment>
<comment type="subunit">
    <text evidence="10">Monomer.</text>
</comment>
<evidence type="ECO:0000256" key="4">
    <source>
        <dbReference type="ARBA" id="ARBA00022679"/>
    </source>
</evidence>
<evidence type="ECO:0000256" key="5">
    <source>
        <dbReference type="ARBA" id="ARBA00022694"/>
    </source>
</evidence>
<evidence type="ECO:0000256" key="11">
    <source>
        <dbReference type="RuleBase" id="RU003783"/>
    </source>
</evidence>
<dbReference type="PANTHER" id="PTHR11088:SF60">
    <property type="entry name" value="TRNA DIMETHYLALLYLTRANSFERASE"/>
    <property type="match status" value="1"/>
</dbReference>
<keyword evidence="4 10" id="KW-0808">Transferase</keyword>
<comment type="similarity">
    <text evidence="3 10 13">Belongs to the IPP transferase family.</text>
</comment>
<comment type="cofactor">
    <cofactor evidence="1 10">
        <name>Mg(2+)</name>
        <dbReference type="ChEBI" id="CHEBI:18420"/>
    </cofactor>
</comment>
<dbReference type="EC" id="2.5.1.75" evidence="10"/>
<evidence type="ECO:0000256" key="10">
    <source>
        <dbReference type="HAMAP-Rule" id="MF_00185"/>
    </source>
</evidence>
<sequence length="299" mass="33940">MTKIKVVVIVGPTAVGKTALGIALAQEFNGEIISGDSQQVYRQLDIGTAKATAVEQAAAVHHLIDIREVTESYSAYDFVQDAQKAISDIVSRGKLPIIVGGTGLYLQSLLEGYHLGGTVDQEAVKAYRNELEQLDDHDLYERLQVNNITIEQVNRRRAIRALELAQFADELENAETAYEPLIIGLNDGRQVIYDRINQRVDRMLENGLLEEAKWLYEHYPTVQASRGIGYKELFPYFAGEMTLVEASDQLKQNTRRFAKRQLTWFRNRMCVHFETITASDYPKVIYDKVKHFLEQGKNL</sequence>
<evidence type="ECO:0000256" key="7">
    <source>
        <dbReference type="ARBA" id="ARBA00022840"/>
    </source>
</evidence>
<dbReference type="PANTHER" id="PTHR11088">
    <property type="entry name" value="TRNA DIMETHYLALLYLTRANSFERASE"/>
    <property type="match status" value="1"/>
</dbReference>
<organism evidence="14 15">
    <name type="scientific">Streptococcus dysgalactiae subsp. equisimilis</name>
    <name type="common">Streptococcus equisimilis</name>
    <dbReference type="NCBI Taxonomy" id="119602"/>
    <lineage>
        <taxon>Bacteria</taxon>
        <taxon>Bacillati</taxon>
        <taxon>Bacillota</taxon>
        <taxon>Bacilli</taxon>
        <taxon>Lactobacillales</taxon>
        <taxon>Streptococcaceae</taxon>
        <taxon>Streptococcus</taxon>
    </lineage>
</organism>
<feature type="binding site" evidence="10">
    <location>
        <begin position="13"/>
        <end position="18"/>
    </location>
    <ligand>
        <name>substrate</name>
    </ligand>
</feature>
<reference evidence="14 15" key="1">
    <citation type="submission" date="2018-06" db="EMBL/GenBank/DDBJ databases">
        <authorList>
            <consortium name="Pathogen Informatics"/>
            <person name="Doyle S."/>
        </authorList>
    </citation>
    <scope>NUCLEOTIDE SEQUENCE [LARGE SCALE GENOMIC DNA]</scope>
    <source>
        <strain evidence="14 15">NCTC6179</strain>
    </source>
</reference>
<feature type="site" description="Interaction with substrate tRNA" evidence="10">
    <location>
        <position position="102"/>
    </location>
</feature>
<dbReference type="Gene3D" id="3.40.50.300">
    <property type="entry name" value="P-loop containing nucleotide triphosphate hydrolases"/>
    <property type="match status" value="1"/>
</dbReference>
<dbReference type="SUPFAM" id="SSF52540">
    <property type="entry name" value="P-loop containing nucleoside triphosphate hydrolases"/>
    <property type="match status" value="1"/>
</dbReference>
<dbReference type="HAMAP" id="MF_00185">
    <property type="entry name" value="IPP_trans"/>
    <property type="match status" value="1"/>
</dbReference>
<dbReference type="GO" id="GO:0006400">
    <property type="term" value="P:tRNA modification"/>
    <property type="evidence" value="ECO:0007669"/>
    <property type="project" value="TreeGrafter"/>
</dbReference>
<proteinExistence type="inferred from homology"/>
<keyword evidence="8 10" id="KW-0460">Magnesium</keyword>
<evidence type="ECO:0000313" key="14">
    <source>
        <dbReference type="EMBL" id="SQF67207.1"/>
    </source>
</evidence>
<evidence type="ECO:0000256" key="6">
    <source>
        <dbReference type="ARBA" id="ARBA00022741"/>
    </source>
</evidence>
<dbReference type="GO" id="GO:0052381">
    <property type="term" value="F:tRNA dimethylallyltransferase activity"/>
    <property type="evidence" value="ECO:0007669"/>
    <property type="project" value="UniProtKB-UniRule"/>
</dbReference>
<evidence type="ECO:0000256" key="1">
    <source>
        <dbReference type="ARBA" id="ARBA00001946"/>
    </source>
</evidence>
<dbReference type="InterPro" id="IPR039657">
    <property type="entry name" value="Dimethylallyltransferase"/>
</dbReference>
<feature type="binding site" evidence="10">
    <location>
        <begin position="11"/>
        <end position="18"/>
    </location>
    <ligand>
        <name>ATP</name>
        <dbReference type="ChEBI" id="CHEBI:30616"/>
    </ligand>
</feature>
<dbReference type="AlphaFoldDB" id="A0A9X8T025"/>
<evidence type="ECO:0000256" key="12">
    <source>
        <dbReference type="RuleBase" id="RU003784"/>
    </source>
</evidence>
<evidence type="ECO:0000256" key="8">
    <source>
        <dbReference type="ARBA" id="ARBA00022842"/>
    </source>
</evidence>